<dbReference type="Proteomes" id="UP000499080">
    <property type="component" value="Unassembled WGS sequence"/>
</dbReference>
<evidence type="ECO:0000313" key="1">
    <source>
        <dbReference type="EMBL" id="GBM84652.1"/>
    </source>
</evidence>
<sequence>TRPIESTPDHNTASIDLYRRHYACRVYSFVKFSSNLPAPIILE</sequence>
<evidence type="ECO:0000313" key="3">
    <source>
        <dbReference type="Proteomes" id="UP000499080"/>
    </source>
</evidence>
<gene>
    <name evidence="2" type="ORF">AVEN_106048_1</name>
    <name evidence="1" type="ORF">AVEN_253933_1</name>
</gene>
<dbReference type="EMBL" id="BGPR01188638">
    <property type="protein sequence ID" value="GBM84712.1"/>
    <property type="molecule type" value="Genomic_DNA"/>
</dbReference>
<accession>A0A4Y2J637</accession>
<proteinExistence type="predicted"/>
<name>A0A4Y2J637_ARAVE</name>
<dbReference type="AlphaFoldDB" id="A0A4Y2J637"/>
<protein>
    <submittedName>
        <fullName evidence="2">Uncharacterized protein</fullName>
    </submittedName>
</protein>
<reference evidence="2 3" key="1">
    <citation type="journal article" date="2019" name="Sci. Rep.">
        <title>Orb-weaving spider Araneus ventricosus genome elucidates the spidroin gene catalogue.</title>
        <authorList>
            <person name="Kono N."/>
            <person name="Nakamura H."/>
            <person name="Ohtoshi R."/>
            <person name="Moran D.A.P."/>
            <person name="Shinohara A."/>
            <person name="Yoshida Y."/>
            <person name="Fujiwara M."/>
            <person name="Mori M."/>
            <person name="Tomita M."/>
            <person name="Arakawa K."/>
        </authorList>
    </citation>
    <scope>NUCLEOTIDE SEQUENCE [LARGE SCALE GENOMIC DNA]</scope>
</reference>
<comment type="caution">
    <text evidence="2">The sequence shown here is derived from an EMBL/GenBank/DDBJ whole genome shotgun (WGS) entry which is preliminary data.</text>
</comment>
<evidence type="ECO:0000313" key="2">
    <source>
        <dbReference type="EMBL" id="GBM84712.1"/>
    </source>
</evidence>
<dbReference type="EMBL" id="BGPR01188613">
    <property type="protein sequence ID" value="GBM84652.1"/>
    <property type="molecule type" value="Genomic_DNA"/>
</dbReference>
<keyword evidence="3" id="KW-1185">Reference proteome</keyword>
<feature type="non-terminal residue" evidence="2">
    <location>
        <position position="1"/>
    </location>
</feature>
<organism evidence="2 3">
    <name type="scientific">Araneus ventricosus</name>
    <name type="common">Orbweaver spider</name>
    <name type="synonym">Epeira ventricosa</name>
    <dbReference type="NCBI Taxonomy" id="182803"/>
    <lineage>
        <taxon>Eukaryota</taxon>
        <taxon>Metazoa</taxon>
        <taxon>Ecdysozoa</taxon>
        <taxon>Arthropoda</taxon>
        <taxon>Chelicerata</taxon>
        <taxon>Arachnida</taxon>
        <taxon>Araneae</taxon>
        <taxon>Araneomorphae</taxon>
        <taxon>Entelegynae</taxon>
        <taxon>Araneoidea</taxon>
        <taxon>Araneidae</taxon>
        <taxon>Araneus</taxon>
    </lineage>
</organism>